<dbReference type="Pfam" id="PF01161">
    <property type="entry name" value="PBP"/>
    <property type="match status" value="1"/>
</dbReference>
<comment type="caution">
    <text evidence="1">The sequence shown here is derived from an EMBL/GenBank/DDBJ whole genome shotgun (WGS) entry which is preliminary data.</text>
</comment>
<name>A0A9W4I133_PENOL</name>
<evidence type="ECO:0008006" key="3">
    <source>
        <dbReference type="Google" id="ProtNLM"/>
    </source>
</evidence>
<accession>A0A9W4I133</accession>
<proteinExistence type="predicted"/>
<keyword evidence="2" id="KW-1185">Reference proteome</keyword>
<dbReference type="SUPFAM" id="SSF49777">
    <property type="entry name" value="PEBP-like"/>
    <property type="match status" value="1"/>
</dbReference>
<dbReference type="InterPro" id="IPR008914">
    <property type="entry name" value="PEBP"/>
</dbReference>
<dbReference type="InterPro" id="IPR049556">
    <property type="entry name" value="PhiB"/>
</dbReference>
<sequence length="261" mass="29262">MLPSPLRVPIAARSRAISQSAWSVDFNYEMSYSLFISLFYKRLHPFYSETMGVLHYLEFLLGRLLYPIRGHDSRQILHCPAFKDLPRSNMTLVAPEIGPSGSKLPLNCTCKADDGRGVLPELRWTAPNSREEVQEYVLLCEDLDPPIPFIVFHHGLLWAIPASTTKAGPKDIAPGEHAKLSRQTVAGWRFVPNVRGTPYVGAGAPLGHGKHRYVFTIIALSESLKFPAPETASKEDIKRAMEGKVIGWAQWTGVFEKPWPR</sequence>
<protein>
    <recommendedName>
        <fullName evidence="3">PEBP-like protein</fullName>
    </recommendedName>
</protein>
<dbReference type="OrthoDB" id="10251855at2759"/>
<evidence type="ECO:0000313" key="1">
    <source>
        <dbReference type="EMBL" id="CAG8191790.1"/>
    </source>
</evidence>
<dbReference type="InterPro" id="IPR036610">
    <property type="entry name" value="PEBP-like_sf"/>
</dbReference>
<dbReference type="Gene3D" id="3.90.280.10">
    <property type="entry name" value="PEBP-like"/>
    <property type="match status" value="1"/>
</dbReference>
<organism evidence="1 2">
    <name type="scientific">Penicillium olsonii</name>
    <dbReference type="NCBI Taxonomy" id="99116"/>
    <lineage>
        <taxon>Eukaryota</taxon>
        <taxon>Fungi</taxon>
        <taxon>Dikarya</taxon>
        <taxon>Ascomycota</taxon>
        <taxon>Pezizomycotina</taxon>
        <taxon>Eurotiomycetes</taxon>
        <taxon>Eurotiomycetidae</taxon>
        <taxon>Eurotiales</taxon>
        <taxon>Aspergillaceae</taxon>
        <taxon>Penicillium</taxon>
    </lineage>
</organism>
<dbReference type="PANTHER" id="PTHR30289:SF13">
    <property type="entry name" value="PEBP-LIKE PROTEIN"/>
    <property type="match status" value="1"/>
</dbReference>
<dbReference type="PANTHER" id="PTHR30289">
    <property type="entry name" value="UNCHARACTERIZED PROTEIN YBCL-RELATED"/>
    <property type="match status" value="1"/>
</dbReference>
<reference evidence="1" key="1">
    <citation type="submission" date="2021-07" db="EMBL/GenBank/DDBJ databases">
        <authorList>
            <person name="Branca A.L. A."/>
        </authorList>
    </citation>
    <scope>NUCLEOTIDE SEQUENCE</scope>
</reference>
<dbReference type="AlphaFoldDB" id="A0A9W4I133"/>
<dbReference type="CDD" id="cd00457">
    <property type="entry name" value="PEBP"/>
    <property type="match status" value="1"/>
</dbReference>
<gene>
    <name evidence="1" type="ORF">POLS_LOCUS7269</name>
</gene>
<dbReference type="EMBL" id="CAJVOS010000044">
    <property type="protein sequence ID" value="CAG8191790.1"/>
    <property type="molecule type" value="Genomic_DNA"/>
</dbReference>
<evidence type="ECO:0000313" key="2">
    <source>
        <dbReference type="Proteomes" id="UP001153618"/>
    </source>
</evidence>
<dbReference type="Proteomes" id="UP001153618">
    <property type="component" value="Unassembled WGS sequence"/>
</dbReference>